<dbReference type="Pfam" id="PF00126">
    <property type="entry name" value="HTH_1"/>
    <property type="match status" value="1"/>
</dbReference>
<dbReference type="SUPFAM" id="SSF53850">
    <property type="entry name" value="Periplasmic binding protein-like II"/>
    <property type="match status" value="1"/>
</dbReference>
<dbReference type="GO" id="GO:0010628">
    <property type="term" value="P:positive regulation of gene expression"/>
    <property type="evidence" value="ECO:0007669"/>
    <property type="project" value="TreeGrafter"/>
</dbReference>
<evidence type="ECO:0000256" key="2">
    <source>
        <dbReference type="ARBA" id="ARBA00023015"/>
    </source>
</evidence>
<reference evidence="7" key="1">
    <citation type="journal article" date="2014" name="Int. J. Syst. Evol. Microbiol.">
        <title>Complete genome sequence of Corynebacterium casei LMG S-19264T (=DSM 44701T), isolated from a smear-ripened cheese.</title>
        <authorList>
            <consortium name="US DOE Joint Genome Institute (JGI-PGF)"/>
            <person name="Walter F."/>
            <person name="Albersmeier A."/>
            <person name="Kalinowski J."/>
            <person name="Ruckert C."/>
        </authorList>
    </citation>
    <scope>NUCLEOTIDE SEQUENCE</scope>
    <source>
        <strain evidence="7">CGMCC 1.15725</strain>
    </source>
</reference>
<dbReference type="InterPro" id="IPR005119">
    <property type="entry name" value="LysR_subst-bd"/>
</dbReference>
<sequence length="325" mass="35156">MSNVRNVRHLAVFRAVMKTGSVSAAARLLAVSQPAVTKTLQQIEWEIGVPLFRRIKGRLQPTPESMLLIPKVDQVFGAVEEVERLAAEIGGGKVGQVSIATATTLGASIVATAIAEYRTRRPQAIVKVRALATRQVVEEVANNQVDIGLTDAATIEGTLRTEELCKAFIGCVMPKDHPLAEAATVQLSDLKGENLIAFFEDTLIGLQIRQRLGAVDMPSEIPISTNQSLIACVLASKGLGIGLIDPFTPLSGLFPNVVIRPLVPEMEIRPRFVFPPNRPLSIATTEFIQIIRTTFDEKAKSGQLIFELPKPKQKGGPGARNSVSR</sequence>
<evidence type="ECO:0000259" key="6">
    <source>
        <dbReference type="PROSITE" id="PS50931"/>
    </source>
</evidence>
<comment type="caution">
    <text evidence="7">The sequence shown here is derived from an EMBL/GenBank/DDBJ whole genome shotgun (WGS) entry which is preliminary data.</text>
</comment>
<dbReference type="InterPro" id="IPR036390">
    <property type="entry name" value="WH_DNA-bd_sf"/>
</dbReference>
<protein>
    <submittedName>
        <fullName evidence="7">LysR family transcriptional regulator</fullName>
    </submittedName>
</protein>
<dbReference type="Gene3D" id="3.40.190.290">
    <property type="match status" value="1"/>
</dbReference>
<dbReference type="InterPro" id="IPR000847">
    <property type="entry name" value="LysR_HTH_N"/>
</dbReference>
<keyword evidence="2" id="KW-0805">Transcription regulation</keyword>
<name>A0A8J2Z028_9PROT</name>
<dbReference type="Proteomes" id="UP000646365">
    <property type="component" value="Unassembled WGS sequence"/>
</dbReference>
<dbReference type="EMBL" id="BMJQ01000019">
    <property type="protein sequence ID" value="GGF43045.1"/>
    <property type="molecule type" value="Genomic_DNA"/>
</dbReference>
<dbReference type="PANTHER" id="PTHR30427:SF1">
    <property type="entry name" value="TRANSCRIPTIONAL ACTIVATOR PROTEIN LYSR"/>
    <property type="match status" value="1"/>
</dbReference>
<feature type="domain" description="HTH lysR-type" evidence="6">
    <location>
        <begin position="5"/>
        <end position="62"/>
    </location>
</feature>
<reference evidence="7" key="2">
    <citation type="submission" date="2020-09" db="EMBL/GenBank/DDBJ databases">
        <authorList>
            <person name="Sun Q."/>
            <person name="Zhou Y."/>
        </authorList>
    </citation>
    <scope>NUCLEOTIDE SEQUENCE</scope>
    <source>
        <strain evidence="7">CGMCC 1.15725</strain>
    </source>
</reference>
<keyword evidence="5" id="KW-0732">Signal</keyword>
<evidence type="ECO:0000256" key="4">
    <source>
        <dbReference type="ARBA" id="ARBA00023163"/>
    </source>
</evidence>
<dbReference type="SUPFAM" id="SSF46785">
    <property type="entry name" value="Winged helix' DNA-binding domain"/>
    <property type="match status" value="1"/>
</dbReference>
<proteinExistence type="inferred from homology"/>
<evidence type="ECO:0000256" key="1">
    <source>
        <dbReference type="ARBA" id="ARBA00009437"/>
    </source>
</evidence>
<dbReference type="Pfam" id="PF03466">
    <property type="entry name" value="LysR_substrate"/>
    <property type="match status" value="1"/>
</dbReference>
<keyword evidence="4" id="KW-0804">Transcription</keyword>
<evidence type="ECO:0000313" key="8">
    <source>
        <dbReference type="Proteomes" id="UP000646365"/>
    </source>
</evidence>
<accession>A0A8J2Z028</accession>
<dbReference type="InterPro" id="IPR036388">
    <property type="entry name" value="WH-like_DNA-bd_sf"/>
</dbReference>
<dbReference type="AlphaFoldDB" id="A0A8J2Z028"/>
<dbReference type="PROSITE" id="PS50931">
    <property type="entry name" value="HTH_LYSR"/>
    <property type="match status" value="1"/>
</dbReference>
<keyword evidence="3" id="KW-0238">DNA-binding</keyword>
<evidence type="ECO:0000256" key="3">
    <source>
        <dbReference type="ARBA" id="ARBA00023125"/>
    </source>
</evidence>
<dbReference type="GO" id="GO:0043565">
    <property type="term" value="F:sequence-specific DNA binding"/>
    <property type="evidence" value="ECO:0007669"/>
    <property type="project" value="TreeGrafter"/>
</dbReference>
<dbReference type="PRINTS" id="PR00039">
    <property type="entry name" value="HTHLYSR"/>
</dbReference>
<dbReference type="Gene3D" id="1.10.10.10">
    <property type="entry name" value="Winged helix-like DNA-binding domain superfamily/Winged helix DNA-binding domain"/>
    <property type="match status" value="1"/>
</dbReference>
<dbReference type="PANTHER" id="PTHR30427">
    <property type="entry name" value="TRANSCRIPTIONAL ACTIVATOR PROTEIN LYSR"/>
    <property type="match status" value="1"/>
</dbReference>
<keyword evidence="8" id="KW-1185">Reference proteome</keyword>
<feature type="signal peptide" evidence="5">
    <location>
        <begin position="1"/>
        <end position="24"/>
    </location>
</feature>
<organism evidence="7 8">
    <name type="scientific">Aliidongia dinghuensis</name>
    <dbReference type="NCBI Taxonomy" id="1867774"/>
    <lineage>
        <taxon>Bacteria</taxon>
        <taxon>Pseudomonadati</taxon>
        <taxon>Pseudomonadota</taxon>
        <taxon>Alphaproteobacteria</taxon>
        <taxon>Rhodospirillales</taxon>
        <taxon>Dongiaceae</taxon>
        <taxon>Aliidongia</taxon>
    </lineage>
</organism>
<gene>
    <name evidence="7" type="ORF">GCM10011611_56820</name>
</gene>
<dbReference type="RefSeq" id="WP_189051555.1">
    <property type="nucleotide sequence ID" value="NZ_BMJQ01000019.1"/>
</dbReference>
<evidence type="ECO:0000313" key="7">
    <source>
        <dbReference type="EMBL" id="GGF43045.1"/>
    </source>
</evidence>
<feature type="chain" id="PRO_5035243230" evidence="5">
    <location>
        <begin position="25"/>
        <end position="325"/>
    </location>
</feature>
<evidence type="ECO:0000256" key="5">
    <source>
        <dbReference type="SAM" id="SignalP"/>
    </source>
</evidence>
<comment type="similarity">
    <text evidence="1">Belongs to the LysR transcriptional regulatory family.</text>
</comment>
<dbReference type="GO" id="GO:0003700">
    <property type="term" value="F:DNA-binding transcription factor activity"/>
    <property type="evidence" value="ECO:0007669"/>
    <property type="project" value="InterPro"/>
</dbReference>